<dbReference type="InterPro" id="IPR003791">
    <property type="entry name" value="UPF0178"/>
</dbReference>
<dbReference type="AlphaFoldDB" id="A0AAE9XH02"/>
<evidence type="ECO:0000256" key="2">
    <source>
        <dbReference type="HAMAP-Rule" id="MF_00489"/>
    </source>
</evidence>
<dbReference type="HAMAP" id="MF_00489">
    <property type="entry name" value="UPF0178"/>
    <property type="match status" value="1"/>
</dbReference>
<reference evidence="3" key="1">
    <citation type="submission" date="2023-01" db="EMBL/GenBank/DDBJ databases">
        <title>Oxazolidinone resistance genes in florfenicol resistant enterococci from beef cattle and veal calves at slaughter.</title>
        <authorList>
            <person name="Biggel M."/>
        </authorList>
    </citation>
    <scope>NUCLEOTIDE SEQUENCE</scope>
    <source>
        <strain evidence="3">K204-1</strain>
    </source>
</reference>
<dbReference type="NCBIfam" id="NF001095">
    <property type="entry name" value="PRK00124.1"/>
    <property type="match status" value="1"/>
</dbReference>
<dbReference type="EMBL" id="CP116507">
    <property type="protein sequence ID" value="WCG21780.1"/>
    <property type="molecule type" value="Genomic_DNA"/>
</dbReference>
<organism evidence="3 4">
    <name type="scientific">Vagococcus lutrae</name>
    <dbReference type="NCBI Taxonomy" id="81947"/>
    <lineage>
        <taxon>Bacteria</taxon>
        <taxon>Bacillati</taxon>
        <taxon>Bacillota</taxon>
        <taxon>Bacilli</taxon>
        <taxon>Lactobacillales</taxon>
        <taxon>Enterococcaceae</taxon>
        <taxon>Vagococcus</taxon>
    </lineage>
</organism>
<evidence type="ECO:0000313" key="3">
    <source>
        <dbReference type="EMBL" id="WCG21780.1"/>
    </source>
</evidence>
<dbReference type="RefSeq" id="WP_272162969.1">
    <property type="nucleotide sequence ID" value="NZ_CP116507.1"/>
</dbReference>
<sequence length="148" mass="17070">MIIIDGDACPVKKEVIELASKYNQQVLIVASFDHYTTEVYPAHVKVSYVERGNEAADYKVMSLAKAGDCLITQDYGLASLALAHNVAVFHHSGKQYYKETIDFLLMQRYHHQQQRQAGQRTKGPKKFTRQDREHFCEQFENYLKRGIT</sequence>
<name>A0AAE9XH02_9ENTE</name>
<accession>A0AAE9XH02</accession>
<dbReference type="Pfam" id="PF02639">
    <property type="entry name" value="DUF188"/>
    <property type="match status" value="1"/>
</dbReference>
<dbReference type="PANTHER" id="PTHR35146">
    <property type="entry name" value="UPF0178 PROTEIN YAII"/>
    <property type="match status" value="1"/>
</dbReference>
<evidence type="ECO:0000256" key="1">
    <source>
        <dbReference type="ARBA" id="ARBA00008522"/>
    </source>
</evidence>
<comment type="similarity">
    <text evidence="1 2">Belongs to the UPF0178 family.</text>
</comment>
<evidence type="ECO:0000313" key="4">
    <source>
        <dbReference type="Proteomes" id="UP001179600"/>
    </source>
</evidence>
<dbReference type="PANTHER" id="PTHR35146:SF1">
    <property type="entry name" value="UPF0178 PROTEIN YAII"/>
    <property type="match status" value="1"/>
</dbReference>
<dbReference type="Proteomes" id="UP001179600">
    <property type="component" value="Chromosome"/>
</dbReference>
<protein>
    <recommendedName>
        <fullName evidence="2">UPF0178 protein PML95_05070</fullName>
    </recommendedName>
</protein>
<proteinExistence type="inferred from homology"/>
<gene>
    <name evidence="3" type="ORF">PML95_05070</name>
</gene>